<accession>A0ABU0JRM1</accession>
<dbReference type="Gene3D" id="1.10.260.40">
    <property type="entry name" value="lambda repressor-like DNA-binding domains"/>
    <property type="match status" value="1"/>
</dbReference>
<dbReference type="CDD" id="cd00093">
    <property type="entry name" value="HTH_XRE"/>
    <property type="match status" value="1"/>
</dbReference>
<reference evidence="1 2" key="1">
    <citation type="submission" date="2023-07" db="EMBL/GenBank/DDBJ databases">
        <title>Genomic Encyclopedia of Type Strains, Phase IV (KMG-IV): sequencing the most valuable type-strain genomes for metagenomic binning, comparative biology and taxonomic classification.</title>
        <authorList>
            <person name="Goeker M."/>
        </authorList>
    </citation>
    <scope>NUCLEOTIDE SEQUENCE [LARGE SCALE GENOMIC DNA]</scope>
    <source>
        <strain evidence="1 2">DSM 1400</strain>
    </source>
</reference>
<dbReference type="InterPro" id="IPR010982">
    <property type="entry name" value="Lambda_DNA-bd_dom_sf"/>
</dbReference>
<gene>
    <name evidence="1" type="ORF">QOZ93_001488</name>
</gene>
<sequence length="51" mass="5898">MLSNRLKNLKLEKDVLQKDVAQYLNIITSAYGFYKQGKRIPDIEIITELGD</sequence>
<dbReference type="Proteomes" id="UP001224418">
    <property type="component" value="Unassembled WGS sequence"/>
</dbReference>
<comment type="caution">
    <text evidence="1">The sequence shown here is derived from an EMBL/GenBank/DDBJ whole genome shotgun (WGS) entry which is preliminary data.</text>
</comment>
<dbReference type="SUPFAM" id="SSF47413">
    <property type="entry name" value="lambda repressor-like DNA-binding domains"/>
    <property type="match status" value="1"/>
</dbReference>
<organism evidence="1 2">
    <name type="scientific">Hathewaya limosa</name>
    <name type="common">Clostridium limosum</name>
    <dbReference type="NCBI Taxonomy" id="1536"/>
    <lineage>
        <taxon>Bacteria</taxon>
        <taxon>Bacillati</taxon>
        <taxon>Bacillota</taxon>
        <taxon>Clostridia</taxon>
        <taxon>Eubacteriales</taxon>
        <taxon>Clostridiaceae</taxon>
        <taxon>Hathewaya</taxon>
    </lineage>
</organism>
<protein>
    <submittedName>
        <fullName evidence="1">Transcriptional regulator with XRE-family HTH domain</fullName>
    </submittedName>
</protein>
<dbReference type="RefSeq" id="WP_307355702.1">
    <property type="nucleotide sequence ID" value="NZ_BAAACJ010000001.1"/>
</dbReference>
<dbReference type="InterPro" id="IPR001387">
    <property type="entry name" value="Cro/C1-type_HTH"/>
</dbReference>
<dbReference type="EMBL" id="JAUSWN010000011">
    <property type="protein sequence ID" value="MDQ0479746.1"/>
    <property type="molecule type" value="Genomic_DNA"/>
</dbReference>
<evidence type="ECO:0000313" key="2">
    <source>
        <dbReference type="Proteomes" id="UP001224418"/>
    </source>
</evidence>
<name>A0ABU0JRM1_HATLI</name>
<keyword evidence="2" id="KW-1185">Reference proteome</keyword>
<evidence type="ECO:0000313" key="1">
    <source>
        <dbReference type="EMBL" id="MDQ0479746.1"/>
    </source>
</evidence>
<proteinExistence type="predicted"/>